<dbReference type="GO" id="GO:0003677">
    <property type="term" value="F:DNA binding"/>
    <property type="evidence" value="ECO:0007669"/>
    <property type="project" value="UniProtKB-KW"/>
</dbReference>
<dbReference type="InterPro" id="IPR044837">
    <property type="entry name" value="REM16-like"/>
</dbReference>
<evidence type="ECO:0000313" key="9">
    <source>
        <dbReference type="Proteomes" id="UP000188268"/>
    </source>
</evidence>
<evidence type="ECO:0000313" key="8">
    <source>
        <dbReference type="EMBL" id="OMO78975.1"/>
    </source>
</evidence>
<dbReference type="InterPro" id="IPR003340">
    <property type="entry name" value="B3_DNA-bd"/>
</dbReference>
<dbReference type="AlphaFoldDB" id="A0A1R3I8Q8"/>
<name>A0A1R3I8Q8_COCAP</name>
<evidence type="ECO:0000256" key="2">
    <source>
        <dbReference type="ARBA" id="ARBA00023015"/>
    </source>
</evidence>
<comment type="caution">
    <text evidence="8">The sequence shown here is derived from an EMBL/GenBank/DDBJ whole genome shotgun (WGS) entry which is preliminary data.</text>
</comment>
<dbReference type="Pfam" id="PF02362">
    <property type="entry name" value="B3"/>
    <property type="match status" value="1"/>
</dbReference>
<dbReference type="SUPFAM" id="SSF101936">
    <property type="entry name" value="DNA-binding pseudobarrel domain"/>
    <property type="match status" value="1"/>
</dbReference>
<dbReference type="InterPro" id="IPR015300">
    <property type="entry name" value="DNA-bd_pseudobarrel_sf"/>
</dbReference>
<sequence length="215" mass="24288">MVVAKPKLSYEESRQKRIEENKKRMEALNLPQLSQALRTSPFKPSPKKQSKPRIVEKQLVVVRRSSRVANLPSPVYKEVVVERVAIPRRTSKPRDLNLVYASEEDRAEALEKAEKLESSLGTDFPIFIKSMLPSHVSGGFWLGLPVHFCKTNLPKRDEVMTLIDEEGEEYPTIYLVRKTGLSGGWKGFAVAHELADGDAVVFQLVRSTTFKVIAL</sequence>
<dbReference type="Proteomes" id="UP000188268">
    <property type="component" value="Unassembled WGS sequence"/>
</dbReference>
<evidence type="ECO:0000256" key="3">
    <source>
        <dbReference type="ARBA" id="ARBA00023125"/>
    </source>
</evidence>
<dbReference type="PROSITE" id="PS50863">
    <property type="entry name" value="B3"/>
    <property type="match status" value="1"/>
</dbReference>
<evidence type="ECO:0000256" key="6">
    <source>
        <dbReference type="SAM" id="MobiDB-lite"/>
    </source>
</evidence>
<dbReference type="OMA" id="IASAACC"/>
<keyword evidence="4" id="KW-0804">Transcription</keyword>
<dbReference type="CDD" id="cd10017">
    <property type="entry name" value="B3_DNA"/>
    <property type="match status" value="1"/>
</dbReference>
<gene>
    <name evidence="8" type="ORF">CCACVL1_13977</name>
</gene>
<dbReference type="PANTHER" id="PTHR31391:SF4">
    <property type="entry name" value="B3 DOMAIN-CONTAINING PROTEIN OS03G0184500"/>
    <property type="match status" value="1"/>
</dbReference>
<comment type="subcellular location">
    <subcellularLocation>
        <location evidence="1">Nucleus</location>
    </subcellularLocation>
</comment>
<dbReference type="EMBL" id="AWWV01010502">
    <property type="protein sequence ID" value="OMO78975.1"/>
    <property type="molecule type" value="Genomic_DNA"/>
</dbReference>
<feature type="region of interest" description="Disordered" evidence="6">
    <location>
        <begin position="1"/>
        <end position="53"/>
    </location>
</feature>
<dbReference type="Gene3D" id="2.40.330.10">
    <property type="entry name" value="DNA-binding pseudobarrel domain"/>
    <property type="match status" value="1"/>
</dbReference>
<keyword evidence="9" id="KW-1185">Reference proteome</keyword>
<evidence type="ECO:0000256" key="1">
    <source>
        <dbReference type="ARBA" id="ARBA00004123"/>
    </source>
</evidence>
<evidence type="ECO:0000256" key="4">
    <source>
        <dbReference type="ARBA" id="ARBA00023163"/>
    </source>
</evidence>
<dbReference type="GO" id="GO:0005634">
    <property type="term" value="C:nucleus"/>
    <property type="evidence" value="ECO:0007669"/>
    <property type="project" value="UniProtKB-SubCell"/>
</dbReference>
<dbReference type="Gramene" id="OMO78975">
    <property type="protein sequence ID" value="OMO78975"/>
    <property type="gene ID" value="CCACVL1_13977"/>
</dbReference>
<dbReference type="STRING" id="210143.A0A1R3I8Q8"/>
<accession>A0A1R3I8Q8</accession>
<evidence type="ECO:0000256" key="5">
    <source>
        <dbReference type="ARBA" id="ARBA00023242"/>
    </source>
</evidence>
<reference evidence="8 9" key="1">
    <citation type="submission" date="2013-09" db="EMBL/GenBank/DDBJ databases">
        <title>Corchorus capsularis genome sequencing.</title>
        <authorList>
            <person name="Alam M."/>
            <person name="Haque M.S."/>
            <person name="Islam M.S."/>
            <person name="Emdad E.M."/>
            <person name="Islam M.M."/>
            <person name="Ahmed B."/>
            <person name="Halim A."/>
            <person name="Hossen Q.M.M."/>
            <person name="Hossain M.Z."/>
            <person name="Ahmed R."/>
            <person name="Khan M.M."/>
            <person name="Islam R."/>
            <person name="Rashid M.M."/>
            <person name="Khan S.A."/>
            <person name="Rahman M.S."/>
            <person name="Alam M."/>
        </authorList>
    </citation>
    <scope>NUCLEOTIDE SEQUENCE [LARGE SCALE GENOMIC DNA]</scope>
    <source>
        <strain evidence="9">cv. CVL-1</strain>
        <tissue evidence="8">Whole seedling</tissue>
    </source>
</reference>
<proteinExistence type="predicted"/>
<keyword evidence="5" id="KW-0539">Nucleus</keyword>
<protein>
    <recommendedName>
        <fullName evidence="7">TF-B3 domain-containing protein</fullName>
    </recommendedName>
</protein>
<dbReference type="SMART" id="SM01019">
    <property type="entry name" value="B3"/>
    <property type="match status" value="1"/>
</dbReference>
<dbReference type="OrthoDB" id="1909330at2759"/>
<evidence type="ECO:0000259" key="7">
    <source>
        <dbReference type="PROSITE" id="PS50863"/>
    </source>
</evidence>
<organism evidence="8 9">
    <name type="scientific">Corchorus capsularis</name>
    <name type="common">Jute</name>
    <dbReference type="NCBI Taxonomy" id="210143"/>
    <lineage>
        <taxon>Eukaryota</taxon>
        <taxon>Viridiplantae</taxon>
        <taxon>Streptophyta</taxon>
        <taxon>Embryophyta</taxon>
        <taxon>Tracheophyta</taxon>
        <taxon>Spermatophyta</taxon>
        <taxon>Magnoliopsida</taxon>
        <taxon>eudicotyledons</taxon>
        <taxon>Gunneridae</taxon>
        <taxon>Pentapetalae</taxon>
        <taxon>rosids</taxon>
        <taxon>malvids</taxon>
        <taxon>Malvales</taxon>
        <taxon>Malvaceae</taxon>
        <taxon>Grewioideae</taxon>
        <taxon>Apeibeae</taxon>
        <taxon>Corchorus</taxon>
    </lineage>
</organism>
<feature type="compositionally biased region" description="Basic and acidic residues" evidence="6">
    <location>
        <begin position="8"/>
        <end position="26"/>
    </location>
</feature>
<feature type="domain" description="TF-B3" evidence="7">
    <location>
        <begin position="127"/>
        <end position="215"/>
    </location>
</feature>
<dbReference type="PANTHER" id="PTHR31391">
    <property type="entry name" value="B3 DOMAIN-CONTAINING PROTEIN OS11G0197600-RELATED"/>
    <property type="match status" value="1"/>
</dbReference>
<keyword evidence="2" id="KW-0805">Transcription regulation</keyword>
<keyword evidence="3" id="KW-0238">DNA-binding</keyword>